<dbReference type="SUPFAM" id="SSF53756">
    <property type="entry name" value="UDP-Glycosyltransferase/glycogen phosphorylase"/>
    <property type="match status" value="1"/>
</dbReference>
<dbReference type="InterPro" id="IPR001296">
    <property type="entry name" value="Glyco_trans_1"/>
</dbReference>
<evidence type="ECO:0000313" key="2">
    <source>
        <dbReference type="EMBL" id="GCE15095.1"/>
    </source>
</evidence>
<dbReference type="AlphaFoldDB" id="A0A402A7W0"/>
<gene>
    <name evidence="2" type="ORF">KTT_49540</name>
</gene>
<dbReference type="RefSeq" id="WP_161975739.1">
    <property type="nucleotide sequence ID" value="NZ_BIFR01000002.1"/>
</dbReference>
<protein>
    <recommendedName>
        <fullName evidence="1">Glycosyl transferase family 1 domain-containing protein</fullName>
    </recommendedName>
</protein>
<accession>A0A402A7W0</accession>
<comment type="caution">
    <text evidence="2">The sequence shown here is derived from an EMBL/GenBank/DDBJ whole genome shotgun (WGS) entry which is preliminary data.</text>
</comment>
<evidence type="ECO:0000313" key="3">
    <source>
        <dbReference type="Proteomes" id="UP000287352"/>
    </source>
</evidence>
<evidence type="ECO:0000259" key="1">
    <source>
        <dbReference type="Pfam" id="PF00534"/>
    </source>
</evidence>
<dbReference type="EMBL" id="BIFR01000002">
    <property type="protein sequence ID" value="GCE15095.1"/>
    <property type="molecule type" value="Genomic_DNA"/>
</dbReference>
<reference evidence="3" key="1">
    <citation type="submission" date="2018-12" db="EMBL/GenBank/DDBJ databases">
        <title>Tengunoibacter tsumagoiensis gen. nov., sp. nov., Dictyobacter kobayashii sp. nov., D. alpinus sp. nov., and D. joshuensis sp. nov. and description of Dictyobacteraceae fam. nov. within the order Ktedonobacterales isolated from Tengu-no-mugimeshi.</title>
        <authorList>
            <person name="Wang C.M."/>
            <person name="Zheng Y."/>
            <person name="Sakai Y."/>
            <person name="Toyoda A."/>
            <person name="Minakuchi Y."/>
            <person name="Abe K."/>
            <person name="Yokota A."/>
            <person name="Yabe S."/>
        </authorList>
    </citation>
    <scope>NUCLEOTIDE SEQUENCE [LARGE SCALE GENOMIC DNA]</scope>
    <source>
        <strain evidence="3">Uno3</strain>
    </source>
</reference>
<dbReference type="Pfam" id="PF00534">
    <property type="entry name" value="Glycos_transf_1"/>
    <property type="match status" value="1"/>
</dbReference>
<dbReference type="Gene3D" id="3.40.50.2000">
    <property type="entry name" value="Glycogen Phosphorylase B"/>
    <property type="match status" value="2"/>
</dbReference>
<keyword evidence="3" id="KW-1185">Reference proteome</keyword>
<sequence length="721" mass="82270">MPLTLCLIGKFFPIQGGVSKDNQWLAYILAKAGIHVHVVTNAEEVEPHYRCLEWTAFPPLPADCQGSITIHTTQKEERRHYIPYANPFVTKLAAMATEVIRTHQCQLIYSYYLEPYAVAASLASSWTGVPFGIRHAGSDIGSLFQSAELQTAYREVLLSADYIVATPATYRGFLHLGISQEKLTFPAGSYLPPHMFTPDTPPLDVNAVLAWMHDHLPADPYYEVFRRFAQKTFQPQVPTIGIYGKIGEVKGSFDLVKALACLQRQGIAFQFLTLAQGSASALKRFAETIEEVGIATHTWLLPFLPHWTVPQFIRACTAVCFLERDFPIPIHTPLIPQEIFACGTCQVLSHEIAEKQPYYHHLHHGANVFLVDPHHQDELAATLRTIIQHPHSSQQIGLQGFQDVGRTHQQMTMAAEQGWQRFFPQIYEDIQQRRMRMSLAEMQSHLAHLYTNDAFRHLFAIAPDVSFAHYLLTEQEKQALRAIDRRLLDYFATSLKMKQQGYFRSIYPATFLLEETLIQRLFNRFYQYYPAHPQEDFFPRMLAFGTFMEQSLALDESAPPYASEIAKYERLHYRYTYQTTSDDAFTSINLNPSFATVPIQLNSIPTLLSGVFQETFVYPIISLMDALKNQQALEEIAIQSGHYDLVFQREPHSLTLKVFTFNRETSFLLNLCQEHHPVAAIIEKTEQYLQATDLTDDILEILFTLQEQHIIGVSNDSPSEA</sequence>
<proteinExistence type="predicted"/>
<dbReference type="GO" id="GO:0016757">
    <property type="term" value="F:glycosyltransferase activity"/>
    <property type="evidence" value="ECO:0007669"/>
    <property type="project" value="InterPro"/>
</dbReference>
<dbReference type="Proteomes" id="UP000287352">
    <property type="component" value="Unassembled WGS sequence"/>
</dbReference>
<name>A0A402A7W0_9CHLR</name>
<feature type="domain" description="Glycosyl transferase family 1" evidence="1">
    <location>
        <begin position="230"/>
        <end position="397"/>
    </location>
</feature>
<organism evidence="2 3">
    <name type="scientific">Tengunoibacter tsumagoiensis</name>
    <dbReference type="NCBI Taxonomy" id="2014871"/>
    <lineage>
        <taxon>Bacteria</taxon>
        <taxon>Bacillati</taxon>
        <taxon>Chloroflexota</taxon>
        <taxon>Ktedonobacteria</taxon>
        <taxon>Ktedonobacterales</taxon>
        <taxon>Dictyobacteraceae</taxon>
        <taxon>Tengunoibacter</taxon>
    </lineage>
</organism>